<feature type="compositionally biased region" description="Basic residues" evidence="1">
    <location>
        <begin position="420"/>
        <end position="431"/>
    </location>
</feature>
<evidence type="ECO:0000313" key="3">
    <source>
        <dbReference type="Proteomes" id="UP000822688"/>
    </source>
</evidence>
<proteinExistence type="predicted"/>
<feature type="region of interest" description="Disordered" evidence="1">
    <location>
        <begin position="314"/>
        <end position="344"/>
    </location>
</feature>
<feature type="region of interest" description="Disordered" evidence="1">
    <location>
        <begin position="450"/>
        <end position="475"/>
    </location>
</feature>
<protein>
    <submittedName>
        <fullName evidence="2">Uncharacterized protein</fullName>
    </submittedName>
</protein>
<feature type="region of interest" description="Disordered" evidence="1">
    <location>
        <begin position="255"/>
        <end position="284"/>
    </location>
</feature>
<gene>
    <name evidence="2" type="ORF">KC19_5G115600</name>
</gene>
<dbReference type="Proteomes" id="UP000822688">
    <property type="component" value="Chromosome 5"/>
</dbReference>
<feature type="region of interest" description="Disordered" evidence="1">
    <location>
        <begin position="1"/>
        <end position="25"/>
    </location>
</feature>
<feature type="region of interest" description="Disordered" evidence="1">
    <location>
        <begin position="402"/>
        <end position="431"/>
    </location>
</feature>
<reference evidence="2" key="1">
    <citation type="submission" date="2020-06" db="EMBL/GenBank/DDBJ databases">
        <title>WGS assembly of Ceratodon purpureus strain R40.</title>
        <authorList>
            <person name="Carey S.B."/>
            <person name="Jenkins J."/>
            <person name="Shu S."/>
            <person name="Lovell J.T."/>
            <person name="Sreedasyam A."/>
            <person name="Maumus F."/>
            <person name="Tiley G.P."/>
            <person name="Fernandez-Pozo N."/>
            <person name="Barry K."/>
            <person name="Chen C."/>
            <person name="Wang M."/>
            <person name="Lipzen A."/>
            <person name="Daum C."/>
            <person name="Saski C.A."/>
            <person name="Payton A.C."/>
            <person name="Mcbreen J.C."/>
            <person name="Conrad R.E."/>
            <person name="Kollar L.M."/>
            <person name="Olsson S."/>
            <person name="Huttunen S."/>
            <person name="Landis J.B."/>
            <person name="Wickett N.J."/>
            <person name="Johnson M.G."/>
            <person name="Rensing S.A."/>
            <person name="Grimwood J."/>
            <person name="Schmutz J."/>
            <person name="Mcdaniel S.F."/>
        </authorList>
    </citation>
    <scope>NUCLEOTIDE SEQUENCE</scope>
    <source>
        <strain evidence="2">R40</strain>
    </source>
</reference>
<keyword evidence="3" id="KW-1185">Reference proteome</keyword>
<evidence type="ECO:0000256" key="1">
    <source>
        <dbReference type="SAM" id="MobiDB-lite"/>
    </source>
</evidence>
<sequence>MESLGIEIGWPSKKPQEKQSRVHNHHVSLRDRIKELQIRSHGKHPKSGEQGHGGNKETTKAVAWAVFQHHEGGAGHSHTHGMAVRRPTRFKIEAQMKQEVAHRSVYEGVVTKWDAGSTLFDSFELSSLMKTLDKAAHAAPASIAEHKLSHADEDDAIEAGAMVVYTPKSPTHWTSRREAHAPPERHNLGEAEARRHDHVDELRPHKAHGESGQGQRAVRYSLNGSARHGRNGGKDDPSSVFGHWSVPKDIVRRSFDSSTSVKPAKGVSSHHHDHDHDHHHHHHHNRWKSLLHTLHLDGAHGLFHGFHKSHTQVAPHDLEKTQHHKSRSHRHKFERTGSHSDTHLDKELYDDHFERNDLPVSKDVNPPAEQDDDHHHHHHHHPHPHFWKFGFKKALTQPFCRSGPLLSDNEGHDHEESSSHKSHKKHGHKHADLRAAWSSLTSNLLHLNHHHDHHKHEHGSGRHEHGSGRHKDGLEGEDHSVIEHHHHHHHHHHHEPDGEDDELTVQAISKRVARLSFDHKKSRRLSIEEGGLKAPRNSLETPFRTVPS</sequence>
<feature type="compositionally biased region" description="Basic residues" evidence="1">
    <location>
        <begin position="322"/>
        <end position="333"/>
    </location>
</feature>
<feature type="compositionally biased region" description="Basic and acidic residues" evidence="1">
    <location>
        <begin position="409"/>
        <end position="419"/>
    </location>
</feature>
<feature type="region of interest" description="Disordered" evidence="1">
    <location>
        <begin position="519"/>
        <end position="548"/>
    </location>
</feature>
<feature type="compositionally biased region" description="Basic residues" evidence="1">
    <location>
        <begin position="375"/>
        <end position="384"/>
    </location>
</feature>
<feature type="compositionally biased region" description="Basic and acidic residues" evidence="1">
    <location>
        <begin position="334"/>
        <end position="344"/>
    </location>
</feature>
<feature type="region of interest" description="Disordered" evidence="1">
    <location>
        <begin position="169"/>
        <end position="190"/>
    </location>
</feature>
<feature type="compositionally biased region" description="Basic and acidic residues" evidence="1">
    <location>
        <begin position="175"/>
        <end position="190"/>
    </location>
</feature>
<feature type="compositionally biased region" description="Basic and acidic residues" evidence="1">
    <location>
        <begin position="458"/>
        <end position="475"/>
    </location>
</feature>
<dbReference type="AlphaFoldDB" id="A0A8T0I1R6"/>
<feature type="region of interest" description="Disordered" evidence="1">
    <location>
        <begin position="357"/>
        <end position="384"/>
    </location>
</feature>
<feature type="region of interest" description="Disordered" evidence="1">
    <location>
        <begin position="224"/>
        <end position="243"/>
    </location>
</feature>
<dbReference type="PANTHER" id="PTHR34665">
    <property type="entry name" value="DUF3741 DOMAIN-CONTAINING PROTEIN"/>
    <property type="match status" value="1"/>
</dbReference>
<dbReference type="PANTHER" id="PTHR34665:SF4">
    <property type="entry name" value="DUF3741 DOMAIN-CONTAINING PROTEIN"/>
    <property type="match status" value="1"/>
</dbReference>
<evidence type="ECO:0000313" key="2">
    <source>
        <dbReference type="EMBL" id="KAG0576889.1"/>
    </source>
</evidence>
<organism evidence="2 3">
    <name type="scientific">Ceratodon purpureus</name>
    <name type="common">Fire moss</name>
    <name type="synonym">Dicranum purpureum</name>
    <dbReference type="NCBI Taxonomy" id="3225"/>
    <lineage>
        <taxon>Eukaryota</taxon>
        <taxon>Viridiplantae</taxon>
        <taxon>Streptophyta</taxon>
        <taxon>Embryophyta</taxon>
        <taxon>Bryophyta</taxon>
        <taxon>Bryophytina</taxon>
        <taxon>Bryopsida</taxon>
        <taxon>Dicranidae</taxon>
        <taxon>Pseudoditrichales</taxon>
        <taxon>Ditrichaceae</taxon>
        <taxon>Ceratodon</taxon>
    </lineage>
</organism>
<name>A0A8T0I1R6_CERPU</name>
<dbReference type="EMBL" id="CM026425">
    <property type="protein sequence ID" value="KAG0576889.1"/>
    <property type="molecule type" value="Genomic_DNA"/>
</dbReference>
<accession>A0A8T0I1R6</accession>
<comment type="caution">
    <text evidence="2">The sequence shown here is derived from an EMBL/GenBank/DDBJ whole genome shotgun (WGS) entry which is preliminary data.</text>
</comment>